<evidence type="ECO:0000256" key="3">
    <source>
        <dbReference type="ARBA" id="ARBA00022448"/>
    </source>
</evidence>
<reference evidence="8 9" key="1">
    <citation type="submission" date="2016-10" db="EMBL/GenBank/DDBJ databases">
        <authorList>
            <person name="de Groot N.N."/>
        </authorList>
    </citation>
    <scope>NUCLEOTIDE SEQUENCE [LARGE SCALE GENOMIC DNA]</scope>
    <source>
        <strain evidence="8 9">DSM 46701</strain>
    </source>
</reference>
<comment type="similarity">
    <text evidence="2">Belongs to the bacterial solute-binding protein 5 family.</text>
</comment>
<dbReference type="PROSITE" id="PS51257">
    <property type="entry name" value="PROKAR_LIPOPROTEIN"/>
    <property type="match status" value="1"/>
</dbReference>
<dbReference type="FunFam" id="3.90.76.10:FF:000001">
    <property type="entry name" value="Oligopeptide ABC transporter substrate-binding protein"/>
    <property type="match status" value="1"/>
</dbReference>
<dbReference type="GO" id="GO:0030288">
    <property type="term" value="C:outer membrane-bounded periplasmic space"/>
    <property type="evidence" value="ECO:0007669"/>
    <property type="project" value="UniProtKB-ARBA"/>
</dbReference>
<dbReference type="GO" id="GO:0015833">
    <property type="term" value="P:peptide transport"/>
    <property type="evidence" value="ECO:0007669"/>
    <property type="project" value="UniProtKB-KW"/>
</dbReference>
<dbReference type="RefSeq" id="WP_089971128.1">
    <property type="nucleotide sequence ID" value="NZ_FOCQ01000014.1"/>
</dbReference>
<dbReference type="OrthoDB" id="9801912at2"/>
<keyword evidence="9" id="KW-1185">Reference proteome</keyword>
<dbReference type="Gene3D" id="3.40.190.10">
    <property type="entry name" value="Periplasmic binding protein-like II"/>
    <property type="match status" value="1"/>
</dbReference>
<keyword evidence="4 6" id="KW-0732">Signal</keyword>
<name>A0A1H8HL54_9BACL</name>
<dbReference type="InterPro" id="IPR039424">
    <property type="entry name" value="SBP_5"/>
</dbReference>
<keyword evidence="5" id="KW-0571">Peptide transport</keyword>
<evidence type="ECO:0000256" key="2">
    <source>
        <dbReference type="ARBA" id="ARBA00005695"/>
    </source>
</evidence>
<dbReference type="Pfam" id="PF00496">
    <property type="entry name" value="SBP_bac_5"/>
    <property type="match status" value="1"/>
</dbReference>
<sequence length="551" mass="62241">MNQKKWRALLGIVLSAGLLLSGCNSFTPAGSSGESVLSDNQTLRMAESQELISLDSAKAADVASFNILNNVQEGLMRIGKEKKPEYGIAQEVEISPDKKTYTFKLREDAVWSDGKPVTAHDFEYAWKRALDPATKSEYAYILYPIVNAEEYNTGKAKADQVGIKATDNYTLVVKLKEPKINFLSMTTLSVFYPQRKDIVEKFKDQYGMKPDRLVYNGPFTVKEWKPQKVVLVKNEKYWDRNAVSLKQVDVHIVKDAATGINLYNSGQIDTAPLTQAFVDAYKQTPDYVDVELATTTYILFNHEKAFFKNDKIRKAISLAIDRDEIAESIMKDGSKPAGSLIPHSLNGYGNKSFRNGEVVKRDVAKAKELFNQGLAELGLSKPPTDITMISYDSTARKDVALYVKEQLRTTLGLEIKLDAPTWKVHLDKLKTGNFQMGMLSWSADYNDPIGHFEIWQTSNPFNWSKFSNAKYDQLVNQAKKETNQKKQYELLLEAEKILAGTEGEGQAGFVPLFYQSKAYVQKPYVKDLYRHAYGAEYSLKWAYIAKAQEKN</sequence>
<feature type="signal peptide" evidence="6">
    <location>
        <begin position="1"/>
        <end position="29"/>
    </location>
</feature>
<dbReference type="STRING" id="1173111.SAMN05444955_11484"/>
<dbReference type="FunFam" id="3.10.105.10:FF:000001">
    <property type="entry name" value="Oligopeptide ABC transporter, oligopeptide-binding protein"/>
    <property type="match status" value="1"/>
</dbReference>
<dbReference type="GO" id="GO:1904680">
    <property type="term" value="F:peptide transmembrane transporter activity"/>
    <property type="evidence" value="ECO:0007669"/>
    <property type="project" value="TreeGrafter"/>
</dbReference>
<dbReference type="SUPFAM" id="SSF53850">
    <property type="entry name" value="Periplasmic binding protein-like II"/>
    <property type="match status" value="1"/>
</dbReference>
<evidence type="ECO:0000313" key="9">
    <source>
        <dbReference type="Proteomes" id="UP000199695"/>
    </source>
</evidence>
<keyword evidence="3" id="KW-0813">Transport</keyword>
<keyword evidence="5" id="KW-0653">Protein transport</keyword>
<evidence type="ECO:0000259" key="7">
    <source>
        <dbReference type="Pfam" id="PF00496"/>
    </source>
</evidence>
<feature type="chain" id="PRO_5039185783" evidence="6">
    <location>
        <begin position="30"/>
        <end position="551"/>
    </location>
</feature>
<accession>A0A1H8HL54</accession>
<dbReference type="InterPro" id="IPR000914">
    <property type="entry name" value="SBP_5_dom"/>
</dbReference>
<evidence type="ECO:0000256" key="1">
    <source>
        <dbReference type="ARBA" id="ARBA00004196"/>
    </source>
</evidence>
<protein>
    <submittedName>
        <fullName evidence="8">Oligopeptide transport system substrate-binding protein</fullName>
    </submittedName>
</protein>
<gene>
    <name evidence="8" type="ORF">SAMN05444955_11484</name>
</gene>
<evidence type="ECO:0000256" key="5">
    <source>
        <dbReference type="ARBA" id="ARBA00022856"/>
    </source>
</evidence>
<proteinExistence type="inferred from homology"/>
<dbReference type="CDD" id="cd08504">
    <property type="entry name" value="PBP2_OppA"/>
    <property type="match status" value="1"/>
</dbReference>
<dbReference type="PIRSF" id="PIRSF002741">
    <property type="entry name" value="MppA"/>
    <property type="match status" value="1"/>
</dbReference>
<evidence type="ECO:0000256" key="6">
    <source>
        <dbReference type="SAM" id="SignalP"/>
    </source>
</evidence>
<evidence type="ECO:0000256" key="4">
    <source>
        <dbReference type="ARBA" id="ARBA00022729"/>
    </source>
</evidence>
<dbReference type="EMBL" id="FOCQ01000014">
    <property type="protein sequence ID" value="SEN56826.1"/>
    <property type="molecule type" value="Genomic_DNA"/>
</dbReference>
<dbReference type="PANTHER" id="PTHR30290:SF10">
    <property type="entry name" value="PERIPLASMIC OLIGOPEPTIDE-BINDING PROTEIN-RELATED"/>
    <property type="match status" value="1"/>
</dbReference>
<dbReference type="Gene3D" id="3.90.76.10">
    <property type="entry name" value="Dipeptide-binding Protein, Domain 1"/>
    <property type="match status" value="1"/>
</dbReference>
<dbReference type="AlphaFoldDB" id="A0A1H8HL54"/>
<comment type="subcellular location">
    <subcellularLocation>
        <location evidence="1">Cell envelope</location>
    </subcellularLocation>
</comment>
<dbReference type="Gene3D" id="3.10.105.10">
    <property type="entry name" value="Dipeptide-binding Protein, Domain 3"/>
    <property type="match status" value="1"/>
</dbReference>
<dbReference type="InterPro" id="IPR030678">
    <property type="entry name" value="Peptide/Ni-bd"/>
</dbReference>
<dbReference type="Proteomes" id="UP000199695">
    <property type="component" value="Unassembled WGS sequence"/>
</dbReference>
<dbReference type="PANTHER" id="PTHR30290">
    <property type="entry name" value="PERIPLASMIC BINDING COMPONENT OF ABC TRANSPORTER"/>
    <property type="match status" value="1"/>
</dbReference>
<evidence type="ECO:0000313" key="8">
    <source>
        <dbReference type="EMBL" id="SEN56826.1"/>
    </source>
</evidence>
<organism evidence="8 9">
    <name type="scientific">Lihuaxuella thermophila</name>
    <dbReference type="NCBI Taxonomy" id="1173111"/>
    <lineage>
        <taxon>Bacteria</taxon>
        <taxon>Bacillati</taxon>
        <taxon>Bacillota</taxon>
        <taxon>Bacilli</taxon>
        <taxon>Bacillales</taxon>
        <taxon>Thermoactinomycetaceae</taxon>
        <taxon>Lihuaxuella</taxon>
    </lineage>
</organism>
<dbReference type="GO" id="GO:0043190">
    <property type="term" value="C:ATP-binding cassette (ABC) transporter complex"/>
    <property type="evidence" value="ECO:0007669"/>
    <property type="project" value="InterPro"/>
</dbReference>
<feature type="domain" description="Solute-binding protein family 5" evidence="7">
    <location>
        <begin position="84"/>
        <end position="461"/>
    </location>
</feature>